<proteinExistence type="predicted"/>
<feature type="compositionally biased region" description="Basic residues" evidence="1">
    <location>
        <begin position="100"/>
        <end position="109"/>
    </location>
</feature>
<organism evidence="3 4">
    <name type="scientific">Leifsonia xyli subsp. xyli</name>
    <dbReference type="NCBI Taxonomy" id="59736"/>
    <lineage>
        <taxon>Bacteria</taxon>
        <taxon>Bacillati</taxon>
        <taxon>Actinomycetota</taxon>
        <taxon>Actinomycetes</taxon>
        <taxon>Micrococcales</taxon>
        <taxon>Microbacteriaceae</taxon>
        <taxon>Leifsonia</taxon>
    </lineage>
</organism>
<feature type="region of interest" description="Disordered" evidence="1">
    <location>
        <begin position="90"/>
        <end position="109"/>
    </location>
</feature>
<name>A0A1E2SLW2_LEIXY</name>
<accession>A0A1E2SLW2</accession>
<dbReference type="RefSeq" id="WP_041767251.1">
    <property type="nucleotide sequence ID" value="NZ_LNZG01000006.1"/>
</dbReference>
<protein>
    <submittedName>
        <fullName evidence="3">Uncharacterized protein</fullName>
    </submittedName>
</protein>
<dbReference type="EMBL" id="LNZG01000006">
    <property type="protein sequence ID" value="ODA90825.1"/>
    <property type="molecule type" value="Genomic_DNA"/>
</dbReference>
<keyword evidence="2" id="KW-0472">Membrane</keyword>
<evidence type="ECO:0000313" key="4">
    <source>
        <dbReference type="Proteomes" id="UP000094426"/>
    </source>
</evidence>
<feature type="transmembrane region" description="Helical" evidence="2">
    <location>
        <begin position="29"/>
        <end position="48"/>
    </location>
</feature>
<sequence>MTFPFSSVTDNSEPHAGSSTVLEVHPTGFMVSTFVVGPVIAGGVYAVFVTRPSTSVTATGRPTASYVVVEATVHVFAIPDIPVTASVMVTSPASAPHPPQPRHKRCGHH</sequence>
<comment type="caution">
    <text evidence="3">The sequence shown here is derived from an EMBL/GenBank/DDBJ whole genome shotgun (WGS) entry which is preliminary data.</text>
</comment>
<gene>
    <name evidence="3" type="ORF">ATY41_08605</name>
</gene>
<dbReference type="Proteomes" id="UP000094426">
    <property type="component" value="Unassembled WGS sequence"/>
</dbReference>
<keyword evidence="2" id="KW-0812">Transmembrane</keyword>
<dbReference type="AlphaFoldDB" id="A0A1E2SLW2"/>
<evidence type="ECO:0000313" key="3">
    <source>
        <dbReference type="EMBL" id="ODA90825.1"/>
    </source>
</evidence>
<evidence type="ECO:0000256" key="2">
    <source>
        <dbReference type="SAM" id="Phobius"/>
    </source>
</evidence>
<reference evidence="4" key="1">
    <citation type="submission" date="2015-11" db="EMBL/GenBank/DDBJ databases">
        <authorList>
            <person name="Wang J."/>
            <person name="Wang L."/>
            <person name="Wang F."/>
            <person name="Cao G."/>
        </authorList>
    </citation>
    <scope>NUCLEOTIDE SEQUENCE [LARGE SCALE GENOMIC DNA]</scope>
    <source>
        <strain evidence="4">gdw1</strain>
    </source>
</reference>
<keyword evidence="2" id="KW-1133">Transmembrane helix</keyword>
<evidence type="ECO:0000256" key="1">
    <source>
        <dbReference type="SAM" id="MobiDB-lite"/>
    </source>
</evidence>